<evidence type="ECO:0000313" key="1">
    <source>
        <dbReference type="EMBL" id="KAF2688574.1"/>
    </source>
</evidence>
<organism evidence="1 2">
    <name type="scientific">Lentithecium fluviatile CBS 122367</name>
    <dbReference type="NCBI Taxonomy" id="1168545"/>
    <lineage>
        <taxon>Eukaryota</taxon>
        <taxon>Fungi</taxon>
        <taxon>Dikarya</taxon>
        <taxon>Ascomycota</taxon>
        <taxon>Pezizomycotina</taxon>
        <taxon>Dothideomycetes</taxon>
        <taxon>Pleosporomycetidae</taxon>
        <taxon>Pleosporales</taxon>
        <taxon>Massarineae</taxon>
        <taxon>Lentitheciaceae</taxon>
        <taxon>Lentithecium</taxon>
    </lineage>
</organism>
<proteinExistence type="predicted"/>
<reference evidence="1" key="1">
    <citation type="journal article" date="2020" name="Stud. Mycol.">
        <title>101 Dothideomycetes genomes: a test case for predicting lifestyles and emergence of pathogens.</title>
        <authorList>
            <person name="Haridas S."/>
            <person name="Albert R."/>
            <person name="Binder M."/>
            <person name="Bloem J."/>
            <person name="Labutti K."/>
            <person name="Salamov A."/>
            <person name="Andreopoulos B."/>
            <person name="Baker S."/>
            <person name="Barry K."/>
            <person name="Bills G."/>
            <person name="Bluhm B."/>
            <person name="Cannon C."/>
            <person name="Castanera R."/>
            <person name="Culley D."/>
            <person name="Daum C."/>
            <person name="Ezra D."/>
            <person name="Gonzalez J."/>
            <person name="Henrissat B."/>
            <person name="Kuo A."/>
            <person name="Liang C."/>
            <person name="Lipzen A."/>
            <person name="Lutzoni F."/>
            <person name="Magnuson J."/>
            <person name="Mondo S."/>
            <person name="Nolan M."/>
            <person name="Ohm R."/>
            <person name="Pangilinan J."/>
            <person name="Park H.-J."/>
            <person name="Ramirez L."/>
            <person name="Alfaro M."/>
            <person name="Sun H."/>
            <person name="Tritt A."/>
            <person name="Yoshinaga Y."/>
            <person name="Zwiers L.-H."/>
            <person name="Turgeon B."/>
            <person name="Goodwin S."/>
            <person name="Spatafora J."/>
            <person name="Crous P."/>
            <person name="Grigoriev I."/>
        </authorList>
    </citation>
    <scope>NUCLEOTIDE SEQUENCE</scope>
    <source>
        <strain evidence="1">CBS 122367</strain>
    </source>
</reference>
<dbReference type="OrthoDB" id="3783833at2759"/>
<protein>
    <submittedName>
        <fullName evidence="1">Uncharacterized protein</fullName>
    </submittedName>
</protein>
<dbReference type="EMBL" id="MU005573">
    <property type="protein sequence ID" value="KAF2688574.1"/>
    <property type="molecule type" value="Genomic_DNA"/>
</dbReference>
<gene>
    <name evidence="1" type="ORF">K458DRAFT_271609</name>
</gene>
<evidence type="ECO:0000313" key="2">
    <source>
        <dbReference type="Proteomes" id="UP000799291"/>
    </source>
</evidence>
<accession>A0A6G1JDD4</accession>
<keyword evidence="2" id="KW-1185">Reference proteome</keyword>
<feature type="non-terminal residue" evidence="1">
    <location>
        <position position="222"/>
    </location>
</feature>
<dbReference type="AlphaFoldDB" id="A0A6G1JDD4"/>
<sequence>MSYMLEFPPHAPLPTSARSPPYALFFVGGVGVYRDLPPKLPLRVALHLAPKLRHYIHPLSTNATYLALRAPHVGINIPANINTDGLGWIVKRMLQIGGEAVSKEVFSMKPSVLTSVSIHEAWLALELPLEGLQALHAHIQTTLSFGDPVLLKEIKAIWSAFPIGSPIMLEMGLNFVHSHINLGYTTSEFSSIRHWYLATRGRCDFFRSIEKQVPEFDQVQKL</sequence>
<dbReference type="Proteomes" id="UP000799291">
    <property type="component" value="Unassembled WGS sequence"/>
</dbReference>
<name>A0A6G1JDD4_9PLEO</name>